<gene>
    <name evidence="4" type="ORF">ACA1_266190</name>
</gene>
<dbReference type="RefSeq" id="XP_004341478.1">
    <property type="nucleotide sequence ID" value="XM_004341430.1"/>
</dbReference>
<sequence>MPTAETLFSAAYLDSPVFNLDDGSLWVSDIQNDRVLRLLDVSPKTDAAKRLAGTKGSNKDKKELADLVMTPSGRARGIAFDQRGRLVMCESGGRRVTRLEVDGRLTVLAEKIDNKRLNSPDDLVIDSKGRIYFTDPRFGARDDMDMVTEGVYRIDVDEYQGKHRVTRIMDNKYVKRPAGVVLSPDETKIYLVEAHPSSPRLVVFELKRDGTVVDAPPYIVHDFDKGKGGDGLCIDSHGNLYVAGGSNSQSQNPAGVYAFSPEGTHLGFMPIPEDEVVSCRFGGWDMRTLYVTAGGGIYQARMPIPGFNANFYPREDEEREVHVWEDEPPPPSPTPAATPCPIDERVSENGMLRERIAELEQELAAQEQKLKELAEGSSAQGLPRRRRRRRLVRRRPDDYDDYDEYDDDYPDYDDYDDRRSGGGGRRRYADEEWEEWEEVYDEREVPQPSRGLNPNGGGGGSVGNGLRRPPQPVKRRAAIRQVKGEDPEQGGQMSRGGATDRRSDVRHIFERGYDEL</sequence>
<dbReference type="PANTHER" id="PTHR47572">
    <property type="entry name" value="LIPOPROTEIN-RELATED"/>
    <property type="match status" value="1"/>
</dbReference>
<feature type="region of interest" description="Disordered" evidence="2">
    <location>
        <begin position="398"/>
        <end position="516"/>
    </location>
</feature>
<dbReference type="InterPro" id="IPR013658">
    <property type="entry name" value="SGL"/>
</dbReference>
<feature type="compositionally biased region" description="Basic and acidic residues" evidence="2">
    <location>
        <begin position="498"/>
        <end position="516"/>
    </location>
</feature>
<dbReference type="GeneID" id="14920172"/>
<dbReference type="EMBL" id="KB007933">
    <property type="protein sequence ID" value="ELR19393.1"/>
    <property type="molecule type" value="Genomic_DNA"/>
</dbReference>
<keyword evidence="1" id="KW-0378">Hydrolase</keyword>
<evidence type="ECO:0000256" key="1">
    <source>
        <dbReference type="ARBA" id="ARBA00022801"/>
    </source>
</evidence>
<feature type="compositionally biased region" description="Acidic residues" evidence="2">
    <location>
        <begin position="431"/>
        <end position="441"/>
    </location>
</feature>
<dbReference type="GO" id="GO:0016787">
    <property type="term" value="F:hydrolase activity"/>
    <property type="evidence" value="ECO:0007669"/>
    <property type="project" value="UniProtKB-KW"/>
</dbReference>
<dbReference type="SUPFAM" id="SSF63829">
    <property type="entry name" value="Calcium-dependent phosphotriesterase"/>
    <property type="match status" value="1"/>
</dbReference>
<evidence type="ECO:0000256" key="2">
    <source>
        <dbReference type="SAM" id="MobiDB-lite"/>
    </source>
</evidence>
<feature type="region of interest" description="Disordered" evidence="2">
    <location>
        <begin position="318"/>
        <end position="343"/>
    </location>
</feature>
<dbReference type="VEuPathDB" id="AmoebaDB:ACA1_266190"/>
<feature type="compositionally biased region" description="Pro residues" evidence="2">
    <location>
        <begin position="329"/>
        <end position="338"/>
    </location>
</feature>
<feature type="compositionally biased region" description="Gly residues" evidence="2">
    <location>
        <begin position="454"/>
        <end position="463"/>
    </location>
</feature>
<dbReference type="Gene3D" id="2.120.10.30">
    <property type="entry name" value="TolB, C-terminal domain"/>
    <property type="match status" value="1"/>
</dbReference>
<name>L8H3T0_ACACF</name>
<dbReference type="AlphaFoldDB" id="L8H3T0"/>
<evidence type="ECO:0000313" key="4">
    <source>
        <dbReference type="EMBL" id="ELR19393.1"/>
    </source>
</evidence>
<dbReference type="Pfam" id="PF08450">
    <property type="entry name" value="SGL"/>
    <property type="match status" value="1"/>
</dbReference>
<evidence type="ECO:0000313" key="5">
    <source>
        <dbReference type="Proteomes" id="UP000011083"/>
    </source>
</evidence>
<dbReference type="InterPro" id="IPR011042">
    <property type="entry name" value="6-blade_b-propeller_TolB-like"/>
</dbReference>
<protein>
    <submittedName>
        <fullName evidence="4">Gluconolactonase, putative</fullName>
    </submittedName>
</protein>
<feature type="compositionally biased region" description="Acidic residues" evidence="2">
    <location>
        <begin position="398"/>
        <end position="415"/>
    </location>
</feature>
<dbReference type="OrthoDB" id="423498at2759"/>
<organism evidence="4 5">
    <name type="scientific">Acanthamoeba castellanii (strain ATCC 30010 / Neff)</name>
    <dbReference type="NCBI Taxonomy" id="1257118"/>
    <lineage>
        <taxon>Eukaryota</taxon>
        <taxon>Amoebozoa</taxon>
        <taxon>Discosea</taxon>
        <taxon>Longamoebia</taxon>
        <taxon>Centramoebida</taxon>
        <taxon>Acanthamoebidae</taxon>
        <taxon>Acanthamoeba</taxon>
    </lineage>
</organism>
<accession>L8H3T0</accession>
<evidence type="ECO:0000259" key="3">
    <source>
        <dbReference type="Pfam" id="PF08450"/>
    </source>
</evidence>
<dbReference type="PANTHER" id="PTHR47572:SF4">
    <property type="entry name" value="LACTONASE DRP35"/>
    <property type="match status" value="1"/>
</dbReference>
<dbReference type="InterPro" id="IPR051262">
    <property type="entry name" value="SMP-30/CGR1_Lactonase"/>
</dbReference>
<dbReference type="Proteomes" id="UP000011083">
    <property type="component" value="Unassembled WGS sequence"/>
</dbReference>
<proteinExistence type="predicted"/>
<reference evidence="4 5" key="1">
    <citation type="journal article" date="2013" name="Genome Biol.">
        <title>Genome of Acanthamoeba castellanii highlights extensive lateral gene transfer and early evolution of tyrosine kinase signaling.</title>
        <authorList>
            <person name="Clarke M."/>
            <person name="Lohan A.J."/>
            <person name="Liu B."/>
            <person name="Lagkouvardos I."/>
            <person name="Roy S."/>
            <person name="Zafar N."/>
            <person name="Bertelli C."/>
            <person name="Schilde C."/>
            <person name="Kianianmomeni A."/>
            <person name="Burglin T.R."/>
            <person name="Frech C."/>
            <person name="Turcotte B."/>
            <person name="Kopec K.O."/>
            <person name="Synnott J.M."/>
            <person name="Choo C."/>
            <person name="Paponov I."/>
            <person name="Finkler A."/>
            <person name="Soon Heng Tan C."/>
            <person name="Hutchins A.P."/>
            <person name="Weinmeier T."/>
            <person name="Rattei T."/>
            <person name="Chu J.S."/>
            <person name="Gimenez G."/>
            <person name="Irimia M."/>
            <person name="Rigden D.J."/>
            <person name="Fitzpatrick D.A."/>
            <person name="Lorenzo-Morales J."/>
            <person name="Bateman A."/>
            <person name="Chiu C.H."/>
            <person name="Tang P."/>
            <person name="Hegemann P."/>
            <person name="Fromm H."/>
            <person name="Raoult D."/>
            <person name="Greub G."/>
            <person name="Miranda-Saavedra D."/>
            <person name="Chen N."/>
            <person name="Nash P."/>
            <person name="Ginger M.L."/>
            <person name="Horn M."/>
            <person name="Schaap P."/>
            <person name="Caler L."/>
            <person name="Loftus B."/>
        </authorList>
    </citation>
    <scope>NUCLEOTIDE SEQUENCE [LARGE SCALE GENOMIC DNA]</scope>
    <source>
        <strain evidence="4 5">Neff</strain>
    </source>
</reference>
<dbReference type="KEGG" id="acan:ACA1_266190"/>
<feature type="domain" description="SMP-30/Gluconolactonase/LRE-like region" evidence="3">
    <location>
        <begin position="15"/>
        <end position="293"/>
    </location>
</feature>
<keyword evidence="5" id="KW-1185">Reference proteome</keyword>